<sequence>MALPSTFRKMMVTKLSTNFREAVKISSVPMIQPAADEVLVKTRYVGINASEINASSGRYANTGEPPFGAGMESVGEIVSVGSGVKNLKVGQAIASMTWGAFAEYNAVPAKMAIPLPAAKAEFVTLMVSGMTADLSLAELGEMKAGEKVLITAAAGGTGQFAVQLAKLAGCHVIGTCSTDSKVEFLKNIGCDRPINYKKENLKDVLRSEYPQGIDVVYETIGGEMFSTCLKSLANKGRIIVIGFIESYQKEGALAPKNEGSWAGIVLQKSASIRGFLLFHFADLWKRSLTNLTQLLMGGQLKVAYDQGKHDPKGPFTGLEAVYDAVDYLYSKKSEGKIVVELNPEDKPKL</sequence>
<reference evidence="5" key="2">
    <citation type="submission" date="2021-01" db="UniProtKB">
        <authorList>
            <consortium name="EnsemblMetazoa"/>
        </authorList>
    </citation>
    <scope>IDENTIFICATION</scope>
</reference>
<evidence type="ECO:0000256" key="1">
    <source>
        <dbReference type="ARBA" id="ARBA00010371"/>
    </source>
</evidence>
<evidence type="ECO:0000256" key="2">
    <source>
        <dbReference type="ARBA" id="ARBA00011981"/>
    </source>
</evidence>
<dbReference type="Gene3D" id="3.90.180.10">
    <property type="entry name" value="Medium-chain alcohol dehydrogenases, catalytic domain"/>
    <property type="match status" value="1"/>
</dbReference>
<dbReference type="Pfam" id="PF08240">
    <property type="entry name" value="ADH_N"/>
    <property type="match status" value="1"/>
</dbReference>
<feature type="domain" description="Enoyl reductase (ER)" evidence="4">
    <location>
        <begin position="18"/>
        <end position="339"/>
    </location>
</feature>
<dbReference type="InterPro" id="IPR002364">
    <property type="entry name" value="Quin_OxRdtase/zeta-crystal_CS"/>
</dbReference>
<dbReference type="SUPFAM" id="SSF51735">
    <property type="entry name" value="NAD(P)-binding Rossmann-fold domains"/>
    <property type="match status" value="1"/>
</dbReference>
<reference evidence="6" key="1">
    <citation type="submission" date="2015-02" db="EMBL/GenBank/DDBJ databases">
        <title>Genome sequencing for Strongylocentrotus purpuratus.</title>
        <authorList>
            <person name="Murali S."/>
            <person name="Liu Y."/>
            <person name="Vee V."/>
            <person name="English A."/>
            <person name="Wang M."/>
            <person name="Skinner E."/>
            <person name="Han Y."/>
            <person name="Muzny D.M."/>
            <person name="Worley K.C."/>
            <person name="Gibbs R.A."/>
        </authorList>
    </citation>
    <scope>NUCLEOTIDE SEQUENCE</scope>
</reference>
<keyword evidence="3" id="KW-0560">Oxidoreductase</keyword>
<dbReference type="FunFam" id="3.40.50.720:FF:000121">
    <property type="entry name" value="Prostaglandin reductase 2"/>
    <property type="match status" value="1"/>
</dbReference>
<dbReference type="InterPro" id="IPR013149">
    <property type="entry name" value="ADH-like_C"/>
</dbReference>
<dbReference type="GO" id="GO:0047522">
    <property type="term" value="F:15-oxoprostaglandin 13-reductase [NAD(P)+] activity"/>
    <property type="evidence" value="ECO:0000318"/>
    <property type="project" value="GO_Central"/>
</dbReference>
<dbReference type="InterPro" id="IPR051397">
    <property type="entry name" value="Zn-ADH-like_protein"/>
</dbReference>
<organism evidence="5 6">
    <name type="scientific">Strongylocentrotus purpuratus</name>
    <name type="common">Purple sea urchin</name>
    <dbReference type="NCBI Taxonomy" id="7668"/>
    <lineage>
        <taxon>Eukaryota</taxon>
        <taxon>Metazoa</taxon>
        <taxon>Echinodermata</taxon>
        <taxon>Eleutherozoa</taxon>
        <taxon>Echinozoa</taxon>
        <taxon>Echinoidea</taxon>
        <taxon>Euechinoidea</taxon>
        <taxon>Echinacea</taxon>
        <taxon>Camarodonta</taxon>
        <taxon>Echinidea</taxon>
        <taxon>Strongylocentrotidae</taxon>
        <taxon>Strongylocentrotus</taxon>
    </lineage>
</organism>
<dbReference type="InterPro" id="IPR013154">
    <property type="entry name" value="ADH-like_N"/>
</dbReference>
<proteinExistence type="inferred from homology"/>
<keyword evidence="6" id="KW-1185">Reference proteome</keyword>
<dbReference type="Proteomes" id="UP000007110">
    <property type="component" value="Unassembled WGS sequence"/>
</dbReference>
<dbReference type="Gene3D" id="3.40.50.720">
    <property type="entry name" value="NAD(P)-binding Rossmann-like Domain"/>
    <property type="match status" value="1"/>
</dbReference>
<evidence type="ECO:0000259" key="4">
    <source>
        <dbReference type="SMART" id="SM00829"/>
    </source>
</evidence>
<dbReference type="InParanoid" id="A0A7M7P566"/>
<dbReference type="PANTHER" id="PTHR43677:SF3">
    <property type="entry name" value="PROSTAGLANDIN REDUCTASE 3"/>
    <property type="match status" value="1"/>
</dbReference>
<evidence type="ECO:0000313" key="5">
    <source>
        <dbReference type="EnsemblMetazoa" id="XP_030845587"/>
    </source>
</evidence>
<evidence type="ECO:0000313" key="6">
    <source>
        <dbReference type="Proteomes" id="UP000007110"/>
    </source>
</evidence>
<dbReference type="EC" id="1.3.1.48" evidence="2"/>
<dbReference type="EnsemblMetazoa" id="XM_030989727">
    <property type="protein sequence ID" value="XP_030845587"/>
    <property type="gene ID" value="LOC585855"/>
</dbReference>
<dbReference type="InterPro" id="IPR020843">
    <property type="entry name" value="ER"/>
</dbReference>
<dbReference type="PANTHER" id="PTHR43677">
    <property type="entry name" value="SHORT-CHAIN DEHYDROGENASE/REDUCTASE"/>
    <property type="match status" value="1"/>
</dbReference>
<dbReference type="Pfam" id="PF00107">
    <property type="entry name" value="ADH_zinc_N"/>
    <property type="match status" value="1"/>
</dbReference>
<evidence type="ECO:0000256" key="3">
    <source>
        <dbReference type="ARBA" id="ARBA00023002"/>
    </source>
</evidence>
<dbReference type="PROSITE" id="PS01162">
    <property type="entry name" value="QOR_ZETA_CRYSTAL"/>
    <property type="match status" value="1"/>
</dbReference>
<dbReference type="OMA" id="VDMSYSR"/>
<dbReference type="RefSeq" id="XP_030845587.1">
    <property type="nucleotide sequence ID" value="XM_030989727.1"/>
</dbReference>
<dbReference type="InterPro" id="IPR011032">
    <property type="entry name" value="GroES-like_sf"/>
</dbReference>
<dbReference type="KEGG" id="spu:585855"/>
<dbReference type="CDD" id="cd08250">
    <property type="entry name" value="Mgc45594_like"/>
    <property type="match status" value="1"/>
</dbReference>
<dbReference type="GO" id="GO:0008270">
    <property type="term" value="F:zinc ion binding"/>
    <property type="evidence" value="ECO:0007669"/>
    <property type="project" value="InterPro"/>
</dbReference>
<dbReference type="InterPro" id="IPR036291">
    <property type="entry name" value="NAD(P)-bd_dom_sf"/>
</dbReference>
<dbReference type="SUPFAM" id="SSF50129">
    <property type="entry name" value="GroES-like"/>
    <property type="match status" value="1"/>
</dbReference>
<dbReference type="GeneID" id="585855"/>
<protein>
    <recommendedName>
        <fullName evidence="2">15-oxoprostaglandin 13-reductase</fullName>
        <ecNumber evidence="2">1.3.1.48</ecNumber>
    </recommendedName>
</protein>
<dbReference type="OrthoDB" id="9992527at2759"/>
<comment type="similarity">
    <text evidence="1">Belongs to the zinc-containing alcohol dehydrogenase family. Quinone oxidoreductase subfamily.</text>
</comment>
<accession>A0A7M7P566</accession>
<dbReference type="SMART" id="SM00829">
    <property type="entry name" value="PKS_ER"/>
    <property type="match status" value="1"/>
</dbReference>
<dbReference type="AlphaFoldDB" id="A0A7M7P566"/>
<name>A0A7M7P566_STRPU</name>
<dbReference type="EnsemblMetazoa" id="XM_030989728">
    <property type="protein sequence ID" value="XP_030845588"/>
    <property type="gene ID" value="LOC585855"/>
</dbReference>
<dbReference type="RefSeq" id="XP_030845588.1">
    <property type="nucleotide sequence ID" value="XM_030989728.1"/>
</dbReference>